<dbReference type="Pfam" id="PF01966">
    <property type="entry name" value="HD"/>
    <property type="match status" value="1"/>
</dbReference>
<dbReference type="RefSeq" id="WP_158420193.1">
    <property type="nucleotide sequence ID" value="NZ_JAOQJL010000001.1"/>
</dbReference>
<dbReference type="NCBIfam" id="TIGR01353">
    <property type="entry name" value="dGTP_triPase"/>
    <property type="match status" value="1"/>
</dbReference>
<dbReference type="Proteomes" id="UP001652409">
    <property type="component" value="Unassembled WGS sequence"/>
</dbReference>
<keyword evidence="1 2" id="KW-0378">Hydrolase</keyword>
<dbReference type="PROSITE" id="PS51831">
    <property type="entry name" value="HD"/>
    <property type="match status" value="1"/>
</dbReference>
<dbReference type="PANTHER" id="PTHR35795">
    <property type="entry name" value="SLR1885 PROTEIN"/>
    <property type="match status" value="1"/>
</dbReference>
<evidence type="ECO:0000259" key="3">
    <source>
        <dbReference type="PROSITE" id="PS51831"/>
    </source>
</evidence>
<dbReference type="EMBL" id="JAOQJL010000001">
    <property type="protein sequence ID" value="MCU6763984.1"/>
    <property type="molecule type" value="Genomic_DNA"/>
</dbReference>
<reference evidence="4 5" key="1">
    <citation type="journal article" date="2021" name="ISME Commun">
        <title>Automated analysis of genomic sequences facilitates high-throughput and comprehensive description of bacteria.</title>
        <authorList>
            <person name="Hitch T.C.A."/>
        </authorList>
    </citation>
    <scope>NUCLEOTIDE SEQUENCE [LARGE SCALE GENOMIC DNA]</scope>
    <source>
        <strain evidence="4 5">Sanger_23</strain>
    </source>
</reference>
<sequence>MNIRESMEQRERELLSPYAALSGDSRGRGRPEEECDVRTVYQRDRDRILHCKAFRRMKDKTQVFLAPQGDHYRNRLTHTLEVSQIARTIAKALRLNEDLVEAIALGHDLGHTPFGHAGERALNQVHPGGFEHCSQSLRVVELLEKNGEGLNLTWETRDGILNHRTSGHPSTLEGQVVRFADKVAYIHHDMDDAQRAGILTEDDLPVTLRMFLGYTTRERLNTFVHDIIENSLDRPAISMSPQVQEAMMDLRSIMFQDVYLNPVAKKEESKAIKMLTELYQYYIEHPEAMSGEYRELISRKQESVAQAVCDYLAGMTDQYSMEKFREIYIPKAWEVY</sequence>
<dbReference type="InterPro" id="IPR026875">
    <property type="entry name" value="PHydrolase_assoc_dom"/>
</dbReference>
<dbReference type="InterPro" id="IPR006261">
    <property type="entry name" value="dGTPase"/>
</dbReference>
<dbReference type="InterPro" id="IPR023023">
    <property type="entry name" value="dNTPase_2"/>
</dbReference>
<keyword evidence="5" id="KW-1185">Reference proteome</keyword>
<organism evidence="4 5">
    <name type="scientific">Blautia ammoniilytica</name>
    <dbReference type="NCBI Taxonomy" id="2981782"/>
    <lineage>
        <taxon>Bacteria</taxon>
        <taxon>Bacillati</taxon>
        <taxon>Bacillota</taxon>
        <taxon>Clostridia</taxon>
        <taxon>Lachnospirales</taxon>
        <taxon>Lachnospiraceae</taxon>
        <taxon>Blautia</taxon>
    </lineage>
</organism>
<dbReference type="NCBIfam" id="NF002327">
    <property type="entry name" value="PRK01286.1-2"/>
    <property type="match status" value="1"/>
</dbReference>
<dbReference type="Gene3D" id="1.10.3210.10">
    <property type="entry name" value="Hypothetical protein af1432"/>
    <property type="match status" value="1"/>
</dbReference>
<dbReference type="InterPro" id="IPR006674">
    <property type="entry name" value="HD_domain"/>
</dbReference>
<evidence type="ECO:0000313" key="5">
    <source>
        <dbReference type="Proteomes" id="UP001652409"/>
    </source>
</evidence>
<name>A0ABT2TP37_9FIRM</name>
<comment type="similarity">
    <text evidence="2">Belongs to the dGTPase family. Type 2 subfamily.</text>
</comment>
<dbReference type="InterPro" id="IPR051094">
    <property type="entry name" value="Diverse_Catalytic_Enzymes"/>
</dbReference>
<accession>A0ABT2TP37</accession>
<evidence type="ECO:0000313" key="4">
    <source>
        <dbReference type="EMBL" id="MCU6763984.1"/>
    </source>
</evidence>
<dbReference type="CDD" id="cd00077">
    <property type="entry name" value="HDc"/>
    <property type="match status" value="1"/>
</dbReference>
<dbReference type="PANTHER" id="PTHR35795:SF1">
    <property type="entry name" value="BIS(5'-NUCLEOSYL)-TETRAPHOSPHATASE, SYMMETRICAL"/>
    <property type="match status" value="1"/>
</dbReference>
<dbReference type="SMART" id="SM00471">
    <property type="entry name" value="HDc"/>
    <property type="match status" value="1"/>
</dbReference>
<evidence type="ECO:0000256" key="1">
    <source>
        <dbReference type="ARBA" id="ARBA00022801"/>
    </source>
</evidence>
<feature type="domain" description="HD" evidence="3">
    <location>
        <begin position="75"/>
        <end position="186"/>
    </location>
</feature>
<proteinExistence type="inferred from homology"/>
<dbReference type="HAMAP" id="MF_01212">
    <property type="entry name" value="dGTPase_type2"/>
    <property type="match status" value="1"/>
</dbReference>
<dbReference type="Pfam" id="PF13286">
    <property type="entry name" value="HD_assoc"/>
    <property type="match status" value="1"/>
</dbReference>
<evidence type="ECO:0000256" key="2">
    <source>
        <dbReference type="HAMAP-Rule" id="MF_01212"/>
    </source>
</evidence>
<comment type="caution">
    <text evidence="4">The sequence shown here is derived from an EMBL/GenBank/DDBJ whole genome shotgun (WGS) entry which is preliminary data.</text>
</comment>
<dbReference type="InterPro" id="IPR003607">
    <property type="entry name" value="HD/PDEase_dom"/>
</dbReference>
<protein>
    <recommendedName>
        <fullName evidence="2">Deoxyguanosinetriphosphate triphosphohydrolase-like protein</fullName>
    </recommendedName>
</protein>
<gene>
    <name evidence="4" type="ORF">OCV61_00990</name>
</gene>
<dbReference type="SUPFAM" id="SSF109604">
    <property type="entry name" value="HD-domain/PDEase-like"/>
    <property type="match status" value="1"/>
</dbReference>